<accession>A0A254TGS7</accession>
<evidence type="ECO:0000313" key="3">
    <source>
        <dbReference type="Proteomes" id="UP000197535"/>
    </source>
</evidence>
<dbReference type="Pfam" id="PF25607">
    <property type="entry name" value="DUF7939"/>
    <property type="match status" value="1"/>
</dbReference>
<dbReference type="AlphaFoldDB" id="A0A254TGS7"/>
<protein>
    <recommendedName>
        <fullName evidence="1">DUF7939 domain-containing protein</fullName>
    </recommendedName>
</protein>
<proteinExistence type="predicted"/>
<comment type="caution">
    <text evidence="2">The sequence shown here is derived from an EMBL/GenBank/DDBJ whole genome shotgun (WGS) entry which is preliminary data.</text>
</comment>
<feature type="domain" description="DUF7939" evidence="1">
    <location>
        <begin position="11"/>
        <end position="89"/>
    </location>
</feature>
<dbReference type="Proteomes" id="UP000197535">
    <property type="component" value="Unassembled WGS sequence"/>
</dbReference>
<keyword evidence="3" id="KW-1185">Reference proteome</keyword>
<dbReference type="EMBL" id="LSTO01000001">
    <property type="protein sequence ID" value="OWW20502.1"/>
    <property type="molecule type" value="Genomic_DNA"/>
</dbReference>
<name>A0A254TGS7_9BURK</name>
<sequence length="96" mass="10823">MLRSRRLRMAWRLRKACRAADGRAVRDGLLEWAATRLPDPPQTLGALAERMHDSAAREAVLALERNLYGPQAAAWDSGMLSALVTRVKRDVMRKQP</sequence>
<dbReference type="InterPro" id="IPR057699">
    <property type="entry name" value="DUF7939"/>
</dbReference>
<reference evidence="2 3" key="1">
    <citation type="submission" date="2016-02" db="EMBL/GenBank/DDBJ databases">
        <authorList>
            <person name="Wen L."/>
            <person name="He K."/>
            <person name="Yang H."/>
        </authorList>
    </citation>
    <scope>NUCLEOTIDE SEQUENCE [LARGE SCALE GENOMIC DNA]</scope>
    <source>
        <strain evidence="2 3">TSA40</strain>
    </source>
</reference>
<gene>
    <name evidence="2" type="ORF">AYR66_14405</name>
</gene>
<organism evidence="2 3">
    <name type="scientific">Noviherbaspirillum denitrificans</name>
    <dbReference type="NCBI Taxonomy" id="1968433"/>
    <lineage>
        <taxon>Bacteria</taxon>
        <taxon>Pseudomonadati</taxon>
        <taxon>Pseudomonadota</taxon>
        <taxon>Betaproteobacteria</taxon>
        <taxon>Burkholderiales</taxon>
        <taxon>Oxalobacteraceae</taxon>
        <taxon>Noviherbaspirillum</taxon>
    </lineage>
</organism>
<evidence type="ECO:0000313" key="2">
    <source>
        <dbReference type="EMBL" id="OWW20502.1"/>
    </source>
</evidence>
<evidence type="ECO:0000259" key="1">
    <source>
        <dbReference type="Pfam" id="PF25607"/>
    </source>
</evidence>